<dbReference type="InterPro" id="IPR013098">
    <property type="entry name" value="Ig_I-set"/>
</dbReference>
<comment type="caution">
    <text evidence="9">The sequence shown here is derived from an EMBL/GenBank/DDBJ whole genome shotgun (WGS) entry which is preliminary data.</text>
</comment>
<dbReference type="Proteomes" id="UP001054945">
    <property type="component" value="Unassembled WGS sequence"/>
</dbReference>
<feature type="region of interest" description="Disordered" evidence="7">
    <location>
        <begin position="223"/>
        <end position="245"/>
    </location>
</feature>
<dbReference type="InterPro" id="IPR003598">
    <property type="entry name" value="Ig_sub2"/>
</dbReference>
<evidence type="ECO:0000256" key="3">
    <source>
        <dbReference type="ARBA" id="ARBA00022490"/>
    </source>
</evidence>
<dbReference type="FunFam" id="2.60.40.10:FF:000345">
    <property type="entry name" value="Muscle M-line assembly protein unc-89"/>
    <property type="match status" value="1"/>
</dbReference>
<dbReference type="PANTHER" id="PTHR13817:SF166">
    <property type="entry name" value="NEURONAL IGCAM-RELATED"/>
    <property type="match status" value="1"/>
</dbReference>
<reference evidence="9 10" key="1">
    <citation type="submission" date="2021-06" db="EMBL/GenBank/DDBJ databases">
        <title>Caerostris extrusa draft genome.</title>
        <authorList>
            <person name="Kono N."/>
            <person name="Arakawa K."/>
        </authorList>
    </citation>
    <scope>NUCLEOTIDE SEQUENCE [LARGE SCALE GENOMIC DNA]</scope>
</reference>
<dbReference type="AlphaFoldDB" id="A0AAV4NDI0"/>
<gene>
    <name evidence="9" type="primary">AVEN_21511_1</name>
    <name evidence="9" type="ORF">CEXT_210861</name>
</gene>
<accession>A0AAV4NDI0</accession>
<comment type="similarity">
    <text evidence="2">Belongs to the protein kinase superfamily. CAMK Ser/Thr protein kinase family.</text>
</comment>
<evidence type="ECO:0000256" key="1">
    <source>
        <dbReference type="ARBA" id="ARBA00004204"/>
    </source>
</evidence>
<keyword evidence="6" id="KW-0393">Immunoglobulin domain</keyword>
<dbReference type="PROSITE" id="PS50835">
    <property type="entry name" value="IG_LIKE"/>
    <property type="match status" value="1"/>
</dbReference>
<keyword evidence="4" id="KW-0677">Repeat</keyword>
<dbReference type="Gene3D" id="2.60.40.10">
    <property type="entry name" value="Immunoglobulins"/>
    <property type="match status" value="3"/>
</dbReference>
<organism evidence="9 10">
    <name type="scientific">Caerostris extrusa</name>
    <name type="common">Bark spider</name>
    <name type="synonym">Caerostris bankana</name>
    <dbReference type="NCBI Taxonomy" id="172846"/>
    <lineage>
        <taxon>Eukaryota</taxon>
        <taxon>Metazoa</taxon>
        <taxon>Ecdysozoa</taxon>
        <taxon>Arthropoda</taxon>
        <taxon>Chelicerata</taxon>
        <taxon>Arachnida</taxon>
        <taxon>Araneae</taxon>
        <taxon>Araneomorphae</taxon>
        <taxon>Entelegynae</taxon>
        <taxon>Araneoidea</taxon>
        <taxon>Araneidae</taxon>
        <taxon>Caerostris</taxon>
    </lineage>
</organism>
<dbReference type="InterPro" id="IPR036179">
    <property type="entry name" value="Ig-like_dom_sf"/>
</dbReference>
<dbReference type="InterPro" id="IPR007110">
    <property type="entry name" value="Ig-like_dom"/>
</dbReference>
<dbReference type="GO" id="GO:0030017">
    <property type="term" value="C:sarcomere"/>
    <property type="evidence" value="ECO:0007669"/>
    <property type="project" value="UniProtKB-SubCell"/>
</dbReference>
<comment type="subcellular location">
    <subcellularLocation>
        <location evidence="1">Cytoplasm</location>
        <location evidence="1">Myofibril</location>
        <location evidence="1">Sarcomere</location>
    </subcellularLocation>
</comment>
<evidence type="ECO:0000256" key="4">
    <source>
        <dbReference type="ARBA" id="ARBA00022737"/>
    </source>
</evidence>
<evidence type="ECO:0000256" key="7">
    <source>
        <dbReference type="SAM" id="MobiDB-lite"/>
    </source>
</evidence>
<feature type="domain" description="Ig-like" evidence="8">
    <location>
        <begin position="143"/>
        <end position="237"/>
    </location>
</feature>
<feature type="compositionally biased region" description="Polar residues" evidence="7">
    <location>
        <begin position="223"/>
        <end position="234"/>
    </location>
</feature>
<evidence type="ECO:0000256" key="2">
    <source>
        <dbReference type="ARBA" id="ARBA00006692"/>
    </source>
</evidence>
<sequence>TTNRLRLTAIYKLLKNGDVYKLEGTIKAVEDAGVFTCKAANKAGEDSRKATLKIADFAPKVTEKLPSSINLTEGEPLNLKAKISGKPVPKSNAEQPHLYPLTELQELNIANMTHDDAGVYKVVATNDKGQTASETSVGVDFVPKTTKPFVGQLHAVDAVVKKPIILEAKVTGNPQPKVQWFKDDNKLESGPHIKLSEGDNKATLTIEEAKLEDAGEYKLVVTNDQGEDSSSATVKVTEPGKNPPL</sequence>
<keyword evidence="3" id="KW-0963">Cytoplasm</keyword>
<evidence type="ECO:0000256" key="5">
    <source>
        <dbReference type="ARBA" id="ARBA00023157"/>
    </source>
</evidence>
<evidence type="ECO:0000259" key="8">
    <source>
        <dbReference type="PROSITE" id="PS50835"/>
    </source>
</evidence>
<name>A0AAV4NDI0_CAEEX</name>
<feature type="non-terminal residue" evidence="9">
    <location>
        <position position="1"/>
    </location>
</feature>
<dbReference type="Pfam" id="PF07679">
    <property type="entry name" value="I-set"/>
    <property type="match status" value="2"/>
</dbReference>
<dbReference type="EMBL" id="BPLR01003262">
    <property type="protein sequence ID" value="GIX82708.1"/>
    <property type="molecule type" value="Genomic_DNA"/>
</dbReference>
<evidence type="ECO:0000313" key="9">
    <source>
        <dbReference type="EMBL" id="GIX82708.1"/>
    </source>
</evidence>
<proteinExistence type="inferred from homology"/>
<dbReference type="InterPro" id="IPR013783">
    <property type="entry name" value="Ig-like_fold"/>
</dbReference>
<evidence type="ECO:0000256" key="6">
    <source>
        <dbReference type="ARBA" id="ARBA00023319"/>
    </source>
</evidence>
<dbReference type="InterPro" id="IPR003599">
    <property type="entry name" value="Ig_sub"/>
</dbReference>
<dbReference type="PANTHER" id="PTHR13817">
    <property type="entry name" value="TITIN"/>
    <property type="match status" value="1"/>
</dbReference>
<protein>
    <submittedName>
        <fullName evidence="9">Ig-like domain-containing protein</fullName>
    </submittedName>
</protein>
<dbReference type="SMART" id="SM00409">
    <property type="entry name" value="IG"/>
    <property type="match status" value="2"/>
</dbReference>
<keyword evidence="10" id="KW-1185">Reference proteome</keyword>
<evidence type="ECO:0000313" key="10">
    <source>
        <dbReference type="Proteomes" id="UP001054945"/>
    </source>
</evidence>
<dbReference type="InterPro" id="IPR050964">
    <property type="entry name" value="Striated_Muscle_Regulatory"/>
</dbReference>
<dbReference type="SUPFAM" id="SSF48726">
    <property type="entry name" value="Immunoglobulin"/>
    <property type="match status" value="3"/>
</dbReference>
<keyword evidence="5" id="KW-1015">Disulfide bond</keyword>
<dbReference type="SMART" id="SM00408">
    <property type="entry name" value="IGc2"/>
    <property type="match status" value="2"/>
</dbReference>